<dbReference type="AlphaFoldDB" id="A0A2H0NG70"/>
<organism evidence="1 2">
    <name type="scientific">Candidatus Komeilibacteria bacterium CG11_big_fil_rev_8_21_14_0_20_36_20</name>
    <dbReference type="NCBI Taxonomy" id="1974477"/>
    <lineage>
        <taxon>Bacteria</taxon>
        <taxon>Candidatus Komeiliibacteriota</taxon>
    </lineage>
</organism>
<comment type="caution">
    <text evidence="1">The sequence shown here is derived from an EMBL/GenBank/DDBJ whole genome shotgun (WGS) entry which is preliminary data.</text>
</comment>
<reference evidence="1 2" key="1">
    <citation type="submission" date="2017-09" db="EMBL/GenBank/DDBJ databases">
        <title>Depth-based differentiation of microbial function through sediment-hosted aquifers and enrichment of novel symbionts in the deep terrestrial subsurface.</title>
        <authorList>
            <person name="Probst A.J."/>
            <person name="Ladd B."/>
            <person name="Jarett J.K."/>
            <person name="Geller-Mcgrath D.E."/>
            <person name="Sieber C.M."/>
            <person name="Emerson J.B."/>
            <person name="Anantharaman K."/>
            <person name="Thomas B.C."/>
            <person name="Malmstrom R."/>
            <person name="Stieglmeier M."/>
            <person name="Klingl A."/>
            <person name="Woyke T."/>
            <person name="Ryan C.M."/>
            <person name="Banfield J.F."/>
        </authorList>
    </citation>
    <scope>NUCLEOTIDE SEQUENCE [LARGE SCALE GENOMIC DNA]</scope>
    <source>
        <strain evidence="1">CG11_big_fil_rev_8_21_14_0_20_36_20</strain>
    </source>
</reference>
<dbReference type="Gene3D" id="3.40.50.1820">
    <property type="entry name" value="alpha/beta hydrolase"/>
    <property type="match status" value="1"/>
</dbReference>
<accession>A0A2H0NG70</accession>
<dbReference type="SUPFAM" id="SSF53474">
    <property type="entry name" value="alpha/beta-Hydrolases"/>
    <property type="match status" value="1"/>
</dbReference>
<gene>
    <name evidence="1" type="ORF">COV55_01860</name>
</gene>
<evidence type="ECO:0000313" key="2">
    <source>
        <dbReference type="Proteomes" id="UP000230564"/>
    </source>
</evidence>
<dbReference type="InterPro" id="IPR029058">
    <property type="entry name" value="AB_hydrolase_fold"/>
</dbReference>
<dbReference type="Proteomes" id="UP000230564">
    <property type="component" value="Unassembled WGS sequence"/>
</dbReference>
<sequence length="170" mass="18868">MIIPGWSATAEVHKENALIISGECARRSITISTPHGLETKDPGEFPLAELRKVMAVTRVIAEKGLDQTDVVTHSEGALFTTIAALQNPEKFRNIIYFAPAGLIGDDKFWNLTARFSSDMLQQYQDRQKSPQRTSKINTAFKEALKVLAQGPKKSVEEVKAIAEMQLQNNL</sequence>
<evidence type="ECO:0000313" key="1">
    <source>
        <dbReference type="EMBL" id="PIR07155.1"/>
    </source>
</evidence>
<evidence type="ECO:0008006" key="3">
    <source>
        <dbReference type="Google" id="ProtNLM"/>
    </source>
</evidence>
<dbReference type="EMBL" id="PCWQ01000007">
    <property type="protein sequence ID" value="PIR07155.1"/>
    <property type="molecule type" value="Genomic_DNA"/>
</dbReference>
<name>A0A2H0NG70_9BACT</name>
<proteinExistence type="predicted"/>
<protein>
    <recommendedName>
        <fullName evidence="3">AB hydrolase-1 domain-containing protein</fullName>
    </recommendedName>
</protein>